<dbReference type="InterPro" id="IPR008386">
    <property type="entry name" value="ATP_synth_F0_esu_mt"/>
</dbReference>
<dbReference type="AlphaFoldDB" id="A0A2A4JHW8"/>
<evidence type="ECO:0000256" key="3">
    <source>
        <dbReference type="ARBA" id="ARBA00022448"/>
    </source>
</evidence>
<dbReference type="PANTHER" id="PTHR12427">
    <property type="entry name" value="ATP SYNTHASE E CHAIN, MITOCHONDRIAL"/>
    <property type="match status" value="1"/>
</dbReference>
<keyword evidence="7" id="KW-0007">Acetylation</keyword>
<gene>
    <name evidence="18" type="ORF">B5V51_2370</name>
</gene>
<evidence type="ECO:0000256" key="10">
    <source>
        <dbReference type="ARBA" id="ARBA00023136"/>
    </source>
</evidence>
<dbReference type="EMBL" id="NWSH01001517">
    <property type="protein sequence ID" value="PCG71002.1"/>
    <property type="molecule type" value="Genomic_DNA"/>
</dbReference>
<dbReference type="PANTHER" id="PTHR12427:SF1">
    <property type="entry name" value="ATP SYNTHASE SUBUNIT E, MITOCHONDRIAL"/>
    <property type="match status" value="1"/>
</dbReference>
<keyword evidence="8 15" id="KW-0406">Ion transport</keyword>
<comment type="caution">
    <text evidence="18">The sequence shown here is derived from an EMBL/GenBank/DDBJ whole genome shotgun (WGS) entry which is preliminary data.</text>
</comment>
<evidence type="ECO:0000256" key="17">
    <source>
        <dbReference type="SAM" id="Phobius"/>
    </source>
</evidence>
<comment type="similarity">
    <text evidence="2 15">Belongs to the ATPase e subunit family.</text>
</comment>
<keyword evidence="5 15" id="KW-0375">Hydrogen ion transport</keyword>
<evidence type="ECO:0000256" key="12">
    <source>
        <dbReference type="ARBA" id="ARBA00057306"/>
    </source>
</evidence>
<evidence type="ECO:0000256" key="8">
    <source>
        <dbReference type="ARBA" id="ARBA00023065"/>
    </source>
</evidence>
<keyword evidence="4 15" id="KW-0138">CF(0)</keyword>
<evidence type="ECO:0000256" key="9">
    <source>
        <dbReference type="ARBA" id="ARBA00023128"/>
    </source>
</evidence>
<accession>A0A2A4JHW8</accession>
<proteinExistence type="inferred from homology"/>
<comment type="subcellular location">
    <subcellularLocation>
        <location evidence="1 15">Mitochondrion inner membrane</location>
    </subcellularLocation>
</comment>
<keyword evidence="10 17" id="KW-0472">Membrane</keyword>
<evidence type="ECO:0000256" key="16">
    <source>
        <dbReference type="SAM" id="MobiDB-lite"/>
    </source>
</evidence>
<evidence type="ECO:0000313" key="18">
    <source>
        <dbReference type="EMBL" id="PCG71002.1"/>
    </source>
</evidence>
<dbReference type="GO" id="GO:0015078">
    <property type="term" value="F:proton transmembrane transporter activity"/>
    <property type="evidence" value="ECO:0007669"/>
    <property type="project" value="InterPro"/>
</dbReference>
<evidence type="ECO:0000256" key="6">
    <source>
        <dbReference type="ARBA" id="ARBA00022792"/>
    </source>
</evidence>
<evidence type="ECO:0000256" key="15">
    <source>
        <dbReference type="RuleBase" id="RU367005"/>
    </source>
</evidence>
<feature type="transmembrane region" description="Helical" evidence="17">
    <location>
        <begin position="16"/>
        <end position="34"/>
    </location>
</feature>
<comment type="function">
    <text evidence="12 15">Subunit e, of the mitochondrial membrane ATP synthase complex (F(1)F(0) ATP synthase or Complex V) that produces ATP from ADP in the presence of a proton gradient across the membrane which is generated by electron transport complexes of the respiratory chain. ATP synthase complex consist of a soluble F(1) head domain - the catalytic core - and a membrane F(1) domain - the membrane proton channel. These two domains are linked by a central stalk rotating inside the F(1) region and a stationary peripheral stalk. During catalysis, ATP synthesis in the catalytic domain of F(1) is coupled via a rotary mechanism of the central stalk subunits to proton translocation. In vivo, can only synthesize ATP although its ATP hydrolase activity can be activated artificially in vitro. Part of the complex F(0) domain.</text>
</comment>
<dbReference type="STRING" id="7102.A0A2A4JHW8"/>
<evidence type="ECO:0000256" key="14">
    <source>
        <dbReference type="ARBA" id="ARBA00074682"/>
    </source>
</evidence>
<comment type="subunit">
    <text evidence="15">F-type ATPases have 2 components, CF(1) - the catalytic core - and CF(0) - the membrane proton channel. CF(1) and CF(0) have multiple subunits.</text>
</comment>
<protein>
    <recommendedName>
        <fullName evidence="14 15">ATP synthase F(0) complex subunit e, mitochondrial</fullName>
    </recommendedName>
</protein>
<evidence type="ECO:0000256" key="7">
    <source>
        <dbReference type="ARBA" id="ARBA00022990"/>
    </source>
</evidence>
<keyword evidence="9 15" id="KW-0496">Mitochondrion</keyword>
<name>A0A2A4JHW8_HELVI</name>
<feature type="compositionally biased region" description="Basic and acidic residues" evidence="16">
    <location>
        <begin position="92"/>
        <end position="103"/>
    </location>
</feature>
<comment type="subunit">
    <text evidence="13">Component of the ATP synthase complex composed at least of ATP5F1A/subunit alpha, ATP5F1B/subunit beta, ATP5MC1/subunit c (homooctomer), MT-ATP6/subunit a, MT-ATP8/subunit 8, ATP5ME/subunit e, ATP5MF/subunit f, ATP5MG/subunit g, ATP5MK/subunit k, ATP5MJ/subunit j, ATP5F1C/subunit gamma, ATP5F1D/subunit delta, ATP5F1E/subunit epsilon, ATP5PF/subunit F6, ATP5PB/subunit b, ATP5PD/subunit d, ATP5PO/subunit OSCP. ATP synthase complex consists of a soluble F(1) head domain (subunits alpha(3) and beta(3)) - the catalytic core - and a membrane F(0) domain - the membrane proton channel (subunits c, a, 8, e, f, g, k and j). These two domains are linked by a central stalk (subunits gamma, delta, and epsilon) rotating inside the F1 region and a stationary peripheral stalk (subunits F6, b, d, and OSCP).</text>
</comment>
<keyword evidence="6 15" id="KW-0999">Mitochondrion inner membrane</keyword>
<evidence type="ECO:0000256" key="2">
    <source>
        <dbReference type="ARBA" id="ARBA00007333"/>
    </source>
</evidence>
<dbReference type="GO" id="GO:0005743">
    <property type="term" value="C:mitochondrial inner membrane"/>
    <property type="evidence" value="ECO:0007669"/>
    <property type="project" value="UniProtKB-SubCell"/>
</dbReference>
<keyword evidence="3 15" id="KW-0813">Transport</keyword>
<dbReference type="GO" id="GO:0015986">
    <property type="term" value="P:proton motive force-driven ATP synthesis"/>
    <property type="evidence" value="ECO:0007669"/>
    <property type="project" value="InterPro"/>
</dbReference>
<dbReference type="GO" id="GO:0045259">
    <property type="term" value="C:proton-transporting ATP synthase complex"/>
    <property type="evidence" value="ECO:0007669"/>
    <property type="project" value="UniProtKB-UniRule"/>
</dbReference>
<feature type="region of interest" description="Disordered" evidence="16">
    <location>
        <begin position="88"/>
        <end position="115"/>
    </location>
</feature>
<keyword evidence="17" id="KW-0812">Transmembrane</keyword>
<dbReference type="Pfam" id="PF05680">
    <property type="entry name" value="ATP-synt_E"/>
    <property type="match status" value="1"/>
</dbReference>
<evidence type="ECO:0000256" key="1">
    <source>
        <dbReference type="ARBA" id="ARBA00004273"/>
    </source>
</evidence>
<organism evidence="18">
    <name type="scientific">Heliothis virescens</name>
    <name type="common">Tobacco budworm moth</name>
    <dbReference type="NCBI Taxonomy" id="7102"/>
    <lineage>
        <taxon>Eukaryota</taxon>
        <taxon>Metazoa</taxon>
        <taxon>Ecdysozoa</taxon>
        <taxon>Arthropoda</taxon>
        <taxon>Hexapoda</taxon>
        <taxon>Insecta</taxon>
        <taxon>Pterygota</taxon>
        <taxon>Neoptera</taxon>
        <taxon>Endopterygota</taxon>
        <taxon>Lepidoptera</taxon>
        <taxon>Glossata</taxon>
        <taxon>Ditrysia</taxon>
        <taxon>Noctuoidea</taxon>
        <taxon>Noctuidae</taxon>
        <taxon>Heliothinae</taxon>
        <taxon>Heliothis</taxon>
    </lineage>
</organism>
<evidence type="ECO:0000256" key="5">
    <source>
        <dbReference type="ARBA" id="ARBA00022781"/>
    </source>
</evidence>
<keyword evidence="11 15" id="KW-0066">ATP synthesis</keyword>
<evidence type="ECO:0000256" key="11">
    <source>
        <dbReference type="ARBA" id="ARBA00023310"/>
    </source>
</evidence>
<sequence length="115" mass="13385">MDKIGPYGAPYPVSPLIRGARWAFLFAGIIYGMIKQKRYEAMEETWREEEAKRKIIRDREKAIMRARIAKEERETVKLLETGKLFDPPEEFLEPKAKPHDPCAKQKPCGYGDDED</sequence>
<reference evidence="18" key="1">
    <citation type="submission" date="2017-09" db="EMBL/GenBank/DDBJ databases">
        <title>Contemporary evolution of a Lepidopteran species, Heliothis virescens, in response to modern agricultural practices.</title>
        <authorList>
            <person name="Fritz M.L."/>
            <person name="Deyonke A.M."/>
            <person name="Papanicolaou A."/>
            <person name="Micinski S."/>
            <person name="Westbrook J."/>
            <person name="Gould F."/>
        </authorList>
    </citation>
    <scope>NUCLEOTIDE SEQUENCE [LARGE SCALE GENOMIC DNA]</scope>
    <source>
        <strain evidence="18">HvINT-</strain>
        <tissue evidence="18">Whole body</tissue>
    </source>
</reference>
<keyword evidence="17" id="KW-1133">Transmembrane helix</keyword>
<evidence type="ECO:0000256" key="4">
    <source>
        <dbReference type="ARBA" id="ARBA00022547"/>
    </source>
</evidence>
<evidence type="ECO:0000256" key="13">
    <source>
        <dbReference type="ARBA" id="ARBA00064647"/>
    </source>
</evidence>